<feature type="transmembrane region" description="Helical" evidence="7">
    <location>
        <begin position="6"/>
        <end position="21"/>
    </location>
</feature>
<feature type="transmembrane region" description="Helical" evidence="7">
    <location>
        <begin position="33"/>
        <end position="54"/>
    </location>
</feature>
<dbReference type="EMBL" id="JAAGRQ010000007">
    <property type="protein sequence ID" value="NDY55606.1"/>
    <property type="molecule type" value="Genomic_DNA"/>
</dbReference>
<keyword evidence="3 7" id="KW-0812">Transmembrane</keyword>
<feature type="transmembrane region" description="Helical" evidence="7">
    <location>
        <begin position="125"/>
        <end position="145"/>
    </location>
</feature>
<dbReference type="PANTHER" id="PTHR30238:SF0">
    <property type="entry name" value="THYLAKOID MEMBRANE PROTEIN TERC, CHLOROPLASTIC"/>
    <property type="match status" value="1"/>
</dbReference>
<keyword evidence="4 7" id="KW-1133">Transmembrane helix</keyword>
<keyword evidence="5 7" id="KW-0472">Membrane</keyword>
<feature type="region of interest" description="Disordered" evidence="6">
    <location>
        <begin position="359"/>
        <end position="397"/>
    </location>
</feature>
<gene>
    <name evidence="8" type="ORF">G3N56_02465</name>
</gene>
<feature type="transmembrane region" description="Helical" evidence="7">
    <location>
        <begin position="66"/>
        <end position="85"/>
    </location>
</feature>
<reference evidence="8 9" key="1">
    <citation type="submission" date="2020-02" db="EMBL/GenBank/DDBJ databases">
        <title>Comparative genomics of sulfur disproportionating microorganisms.</title>
        <authorList>
            <person name="Ward L.M."/>
            <person name="Bertran E."/>
            <person name="Johnston D.T."/>
        </authorList>
    </citation>
    <scope>NUCLEOTIDE SEQUENCE [LARGE SCALE GENOMIC DNA]</scope>
    <source>
        <strain evidence="8 9">DSM 3696</strain>
    </source>
</reference>
<dbReference type="Proteomes" id="UP000469724">
    <property type="component" value="Unassembled WGS sequence"/>
</dbReference>
<dbReference type="AlphaFoldDB" id="A0A7K3NHC7"/>
<feature type="compositionally biased region" description="Low complexity" evidence="6">
    <location>
        <begin position="359"/>
        <end position="385"/>
    </location>
</feature>
<evidence type="ECO:0000313" key="8">
    <source>
        <dbReference type="EMBL" id="NDY55606.1"/>
    </source>
</evidence>
<protein>
    <submittedName>
        <fullName evidence="8">TerC family protein</fullName>
    </submittedName>
</protein>
<feature type="transmembrane region" description="Helical" evidence="7">
    <location>
        <begin position="218"/>
        <end position="238"/>
    </location>
</feature>
<evidence type="ECO:0000256" key="4">
    <source>
        <dbReference type="ARBA" id="ARBA00022989"/>
    </source>
</evidence>
<dbReference type="InterPro" id="IPR022369">
    <property type="entry name" value="Integral_membrane_TerC_rswitch"/>
</dbReference>
<dbReference type="PANTHER" id="PTHR30238">
    <property type="entry name" value="MEMBRANE BOUND PREDICTED REDOX MODULATOR"/>
    <property type="match status" value="1"/>
</dbReference>
<evidence type="ECO:0000256" key="5">
    <source>
        <dbReference type="ARBA" id="ARBA00023136"/>
    </source>
</evidence>
<comment type="subcellular location">
    <subcellularLocation>
        <location evidence="1">Membrane</location>
        <topology evidence="1">Multi-pass membrane protein</topology>
    </subcellularLocation>
</comment>
<evidence type="ECO:0000256" key="7">
    <source>
        <dbReference type="SAM" id="Phobius"/>
    </source>
</evidence>
<feature type="transmembrane region" description="Helical" evidence="7">
    <location>
        <begin position="250"/>
        <end position="269"/>
    </location>
</feature>
<dbReference type="InterPro" id="IPR005496">
    <property type="entry name" value="Integral_membrane_TerC"/>
</dbReference>
<feature type="transmembrane region" description="Helical" evidence="7">
    <location>
        <begin position="188"/>
        <end position="212"/>
    </location>
</feature>
<sequence length="397" mass="42050">MWIGFNVLVLALLALDLGVLHRKGREIGVREALLLSLGYVVLALSFGAGIYHFLGPQAGKEYLTGYLIEKSLSIDNIFVFVLIFLHFSVPRRSQHTVLFWGILGALVLRGSLIVAGAAILAAFHWVIYVFGAFLVFTGIKMLVTVGQEPDIANNRINRFMRRRFRVTEGFEGQRFFVRRNGLTYITPLFIVLALIEITDVVFALDSIPAIFAITTDPFIIYTSNVFAILGLRALYFALAGIIHRFHYLKYGLSLVLVLVGVKMVVNAWFGGKVISTELALAATAGIIACSVLVSMLKTRATPGTEEKREAARWWVPGSPAKAESETAAAGDAAAEAAGAADAAGGVAVDTGTAAGTTAASAADAAGGIASDTGTAAGTMSASATTPRPGDADVPPKG</sequence>
<evidence type="ECO:0000313" key="9">
    <source>
        <dbReference type="Proteomes" id="UP000469724"/>
    </source>
</evidence>
<evidence type="ECO:0000256" key="2">
    <source>
        <dbReference type="ARBA" id="ARBA00007511"/>
    </source>
</evidence>
<evidence type="ECO:0000256" key="6">
    <source>
        <dbReference type="SAM" id="MobiDB-lite"/>
    </source>
</evidence>
<dbReference type="Pfam" id="PF03741">
    <property type="entry name" value="TerC"/>
    <property type="match status" value="1"/>
</dbReference>
<name>A0A7K3NHC7_9BACT</name>
<feature type="transmembrane region" description="Helical" evidence="7">
    <location>
        <begin position="275"/>
        <end position="296"/>
    </location>
</feature>
<dbReference type="NCBIfam" id="TIGR03718">
    <property type="entry name" value="R_switched_Alx"/>
    <property type="match status" value="1"/>
</dbReference>
<dbReference type="GO" id="GO:0016020">
    <property type="term" value="C:membrane"/>
    <property type="evidence" value="ECO:0007669"/>
    <property type="project" value="UniProtKB-SubCell"/>
</dbReference>
<keyword evidence="9" id="KW-1185">Reference proteome</keyword>
<evidence type="ECO:0000256" key="3">
    <source>
        <dbReference type="ARBA" id="ARBA00022692"/>
    </source>
</evidence>
<comment type="similarity">
    <text evidence="2">Belongs to the TerC family.</text>
</comment>
<evidence type="ECO:0000256" key="1">
    <source>
        <dbReference type="ARBA" id="ARBA00004141"/>
    </source>
</evidence>
<feature type="transmembrane region" description="Helical" evidence="7">
    <location>
        <begin position="97"/>
        <end position="119"/>
    </location>
</feature>
<organism evidence="8 9">
    <name type="scientific">Desulfolutivibrio sulfodismutans</name>
    <dbReference type="NCBI Taxonomy" id="63561"/>
    <lineage>
        <taxon>Bacteria</taxon>
        <taxon>Pseudomonadati</taxon>
        <taxon>Thermodesulfobacteriota</taxon>
        <taxon>Desulfovibrionia</taxon>
        <taxon>Desulfovibrionales</taxon>
        <taxon>Desulfovibrionaceae</taxon>
        <taxon>Desulfolutivibrio</taxon>
    </lineage>
</organism>
<accession>A0A7K3NHC7</accession>
<proteinExistence type="inferred from homology"/>
<comment type="caution">
    <text evidence="8">The sequence shown here is derived from an EMBL/GenBank/DDBJ whole genome shotgun (WGS) entry which is preliminary data.</text>
</comment>